<dbReference type="EMBL" id="GBRH01212976">
    <property type="protein sequence ID" value="JAD84919.1"/>
    <property type="molecule type" value="Transcribed_RNA"/>
</dbReference>
<organism evidence="2">
    <name type="scientific">Arundo donax</name>
    <name type="common">Giant reed</name>
    <name type="synonym">Donax arundinaceus</name>
    <dbReference type="NCBI Taxonomy" id="35708"/>
    <lineage>
        <taxon>Eukaryota</taxon>
        <taxon>Viridiplantae</taxon>
        <taxon>Streptophyta</taxon>
        <taxon>Embryophyta</taxon>
        <taxon>Tracheophyta</taxon>
        <taxon>Spermatophyta</taxon>
        <taxon>Magnoliopsida</taxon>
        <taxon>Liliopsida</taxon>
        <taxon>Poales</taxon>
        <taxon>Poaceae</taxon>
        <taxon>PACMAD clade</taxon>
        <taxon>Arundinoideae</taxon>
        <taxon>Arundineae</taxon>
        <taxon>Arundo</taxon>
    </lineage>
</organism>
<reference evidence="2" key="2">
    <citation type="journal article" date="2015" name="Data Brief">
        <title>Shoot transcriptome of the giant reed, Arundo donax.</title>
        <authorList>
            <person name="Barrero R.A."/>
            <person name="Guerrero F.D."/>
            <person name="Moolhuijzen P."/>
            <person name="Goolsby J.A."/>
            <person name="Tidwell J."/>
            <person name="Bellgard S.E."/>
            <person name="Bellgard M.I."/>
        </authorList>
    </citation>
    <scope>NUCLEOTIDE SEQUENCE</scope>
    <source>
        <tissue evidence="2">Shoot tissue taken approximately 20 cm above the soil surface</tissue>
    </source>
</reference>
<reference evidence="2" key="1">
    <citation type="submission" date="2014-09" db="EMBL/GenBank/DDBJ databases">
        <authorList>
            <person name="Magalhaes I.L.F."/>
            <person name="Oliveira U."/>
            <person name="Santos F.R."/>
            <person name="Vidigal T.H.D.A."/>
            <person name="Brescovit A.D."/>
            <person name="Santos A.J."/>
        </authorList>
    </citation>
    <scope>NUCLEOTIDE SEQUENCE</scope>
    <source>
        <tissue evidence="2">Shoot tissue taken approximately 20 cm above the soil surface</tissue>
    </source>
</reference>
<dbReference type="AlphaFoldDB" id="A0A0A9D8I5"/>
<protein>
    <submittedName>
        <fullName evidence="2">Uncharacterized protein</fullName>
    </submittedName>
</protein>
<accession>A0A0A9D8I5</accession>
<evidence type="ECO:0000256" key="1">
    <source>
        <dbReference type="SAM" id="MobiDB-lite"/>
    </source>
</evidence>
<feature type="compositionally biased region" description="Basic and acidic residues" evidence="1">
    <location>
        <begin position="16"/>
        <end position="25"/>
    </location>
</feature>
<name>A0A0A9D8I5_ARUDO</name>
<proteinExistence type="predicted"/>
<sequence>MEERLLSVNRSKLLSDKLSKSEQKRPIASRASSPAPIHCSFNIFNFRHPLAIDITPSF</sequence>
<evidence type="ECO:0000313" key="2">
    <source>
        <dbReference type="EMBL" id="JAD84919.1"/>
    </source>
</evidence>
<feature type="region of interest" description="Disordered" evidence="1">
    <location>
        <begin position="16"/>
        <end position="35"/>
    </location>
</feature>